<proteinExistence type="predicted"/>
<dbReference type="EMBL" id="JAQIZT010000001">
    <property type="protein sequence ID" value="KAJ7015060.1"/>
    <property type="molecule type" value="Genomic_DNA"/>
</dbReference>
<keyword evidence="2" id="KW-1185">Reference proteome</keyword>
<organism evidence="1 2">
    <name type="scientific">Populus alba x Populus x berolinensis</name>
    <dbReference type="NCBI Taxonomy" id="444605"/>
    <lineage>
        <taxon>Eukaryota</taxon>
        <taxon>Viridiplantae</taxon>
        <taxon>Streptophyta</taxon>
        <taxon>Embryophyta</taxon>
        <taxon>Tracheophyta</taxon>
        <taxon>Spermatophyta</taxon>
        <taxon>Magnoliopsida</taxon>
        <taxon>eudicotyledons</taxon>
        <taxon>Gunneridae</taxon>
        <taxon>Pentapetalae</taxon>
        <taxon>rosids</taxon>
        <taxon>fabids</taxon>
        <taxon>Malpighiales</taxon>
        <taxon>Salicaceae</taxon>
        <taxon>Saliceae</taxon>
        <taxon>Populus</taxon>
    </lineage>
</organism>
<comment type="caution">
    <text evidence="1">The sequence shown here is derived from an EMBL/GenBank/DDBJ whole genome shotgun (WGS) entry which is preliminary data.</text>
</comment>
<sequence>MVVFVGSSCFWICVKTIIVDFVEFTAGNIL</sequence>
<accession>A0AAD6RTV9</accession>
<name>A0AAD6RTV9_9ROSI</name>
<gene>
    <name evidence="1" type="ORF">NC653_004375</name>
</gene>
<protein>
    <submittedName>
        <fullName evidence="1">Uncharacterized protein</fullName>
    </submittedName>
</protein>
<dbReference type="Proteomes" id="UP001164929">
    <property type="component" value="Chromosome 1"/>
</dbReference>
<evidence type="ECO:0000313" key="2">
    <source>
        <dbReference type="Proteomes" id="UP001164929"/>
    </source>
</evidence>
<evidence type="ECO:0000313" key="1">
    <source>
        <dbReference type="EMBL" id="KAJ7015060.1"/>
    </source>
</evidence>
<reference evidence="1 2" key="1">
    <citation type="journal article" date="2023" name="Mol. Ecol. Resour.">
        <title>Chromosome-level genome assembly of a triploid poplar Populus alba 'Berolinensis'.</title>
        <authorList>
            <person name="Chen S."/>
            <person name="Yu Y."/>
            <person name="Wang X."/>
            <person name="Wang S."/>
            <person name="Zhang T."/>
            <person name="Zhou Y."/>
            <person name="He R."/>
            <person name="Meng N."/>
            <person name="Wang Y."/>
            <person name="Liu W."/>
            <person name="Liu Z."/>
            <person name="Liu J."/>
            <person name="Guo Q."/>
            <person name="Huang H."/>
            <person name="Sederoff R.R."/>
            <person name="Wang G."/>
            <person name="Qu G."/>
            <person name="Chen S."/>
        </authorList>
    </citation>
    <scope>NUCLEOTIDE SEQUENCE [LARGE SCALE GENOMIC DNA]</scope>
    <source>
        <strain evidence="1">SC-2020</strain>
    </source>
</reference>
<dbReference type="AlphaFoldDB" id="A0AAD6RTV9"/>